<sequence>MYRTGDNIYITNVGLDMDEYIRKINSIEDKDNIKVFNCASNFIYGKILKIPFPNLKKFNIKYNKIVSIEDALPKKLEYLFIDDNEFLELPKLPNKLKILTFSSNRIKKLPTFPLSLKKIHINNEKPGILIDIKKQSYECKKSLIILLKKKNFRHNFTSEQIIDLHNFQIRERDIKHFEEAIMRFNNKRDFGIKNDNSKIFNTLHILFTCFTEFL</sequence>
<keyword evidence="1" id="KW-0433">Leucine-rich repeat</keyword>
<evidence type="ECO:0008006" key="4">
    <source>
        <dbReference type="Google" id="ProtNLM"/>
    </source>
</evidence>
<reference evidence="3" key="1">
    <citation type="journal article" date="2020" name="Nature">
        <title>Giant virus diversity and host interactions through global metagenomics.</title>
        <authorList>
            <person name="Schulz F."/>
            <person name="Roux S."/>
            <person name="Paez-Espino D."/>
            <person name="Jungbluth S."/>
            <person name="Walsh D.A."/>
            <person name="Denef V.J."/>
            <person name="McMahon K.D."/>
            <person name="Konstantinidis K.T."/>
            <person name="Eloe-Fadrosh E.A."/>
            <person name="Kyrpides N.C."/>
            <person name="Woyke T."/>
        </authorList>
    </citation>
    <scope>NUCLEOTIDE SEQUENCE</scope>
    <source>
        <strain evidence="3">GVMAG-M-3300023174-5</strain>
    </source>
</reference>
<evidence type="ECO:0000256" key="1">
    <source>
        <dbReference type="ARBA" id="ARBA00022614"/>
    </source>
</evidence>
<proteinExistence type="predicted"/>
<name>A0A6C0DST1_9ZZZZ</name>
<dbReference type="EMBL" id="MN739668">
    <property type="protein sequence ID" value="QHT19644.1"/>
    <property type="molecule type" value="Genomic_DNA"/>
</dbReference>
<dbReference type="InterPro" id="IPR001611">
    <property type="entry name" value="Leu-rich_rpt"/>
</dbReference>
<evidence type="ECO:0000313" key="3">
    <source>
        <dbReference type="EMBL" id="QHT19644.1"/>
    </source>
</evidence>
<dbReference type="Gene3D" id="3.80.10.10">
    <property type="entry name" value="Ribonuclease Inhibitor"/>
    <property type="match status" value="1"/>
</dbReference>
<accession>A0A6C0DST1</accession>
<organism evidence="3">
    <name type="scientific">viral metagenome</name>
    <dbReference type="NCBI Taxonomy" id="1070528"/>
    <lineage>
        <taxon>unclassified sequences</taxon>
        <taxon>metagenomes</taxon>
        <taxon>organismal metagenomes</taxon>
    </lineage>
</organism>
<protein>
    <recommendedName>
        <fullName evidence="4">Leucine-rich repeat protein</fullName>
    </recommendedName>
</protein>
<dbReference type="PROSITE" id="PS51450">
    <property type="entry name" value="LRR"/>
    <property type="match status" value="1"/>
</dbReference>
<dbReference type="SMART" id="SM00364">
    <property type="entry name" value="LRR_BAC"/>
    <property type="match status" value="2"/>
</dbReference>
<evidence type="ECO:0000256" key="2">
    <source>
        <dbReference type="ARBA" id="ARBA00022737"/>
    </source>
</evidence>
<dbReference type="InterPro" id="IPR051071">
    <property type="entry name" value="LRR-bact_E3_ubiq_ligases"/>
</dbReference>
<dbReference type="InterPro" id="IPR032675">
    <property type="entry name" value="LRR_dom_sf"/>
</dbReference>
<dbReference type="PANTHER" id="PTHR47114:SF2">
    <property type="entry name" value="OLIGODENDROCYTE-MYELIN GLYCOPROTEIN"/>
    <property type="match status" value="1"/>
</dbReference>
<dbReference type="SUPFAM" id="SSF52058">
    <property type="entry name" value="L domain-like"/>
    <property type="match status" value="1"/>
</dbReference>
<keyword evidence="2" id="KW-0677">Repeat</keyword>
<dbReference type="AlphaFoldDB" id="A0A6C0DST1"/>
<dbReference type="PANTHER" id="PTHR47114">
    <property type="match status" value="1"/>
</dbReference>